<dbReference type="GO" id="GO:0008270">
    <property type="term" value="F:zinc ion binding"/>
    <property type="evidence" value="ECO:0007669"/>
    <property type="project" value="UniProtKB-KW"/>
</dbReference>
<reference evidence="3" key="1">
    <citation type="submission" date="2021-02" db="EMBL/GenBank/DDBJ databases">
        <authorList>
            <person name="Nowell W R."/>
        </authorList>
    </citation>
    <scope>NUCLEOTIDE SEQUENCE</scope>
    <source>
        <strain evidence="3">Ploen Becks lab</strain>
    </source>
</reference>
<dbReference type="InterPro" id="IPR007527">
    <property type="entry name" value="Znf_SWIM"/>
</dbReference>
<evidence type="ECO:0000313" key="4">
    <source>
        <dbReference type="Proteomes" id="UP000663879"/>
    </source>
</evidence>
<keyword evidence="1" id="KW-0862">Zinc</keyword>
<comment type="caution">
    <text evidence="3">The sequence shown here is derived from an EMBL/GenBank/DDBJ whole genome shotgun (WGS) entry which is preliminary data.</text>
</comment>
<protein>
    <recommendedName>
        <fullName evidence="2">SWIM-type domain-containing protein</fullName>
    </recommendedName>
</protein>
<dbReference type="AlphaFoldDB" id="A0A814KLS4"/>
<organism evidence="3 4">
    <name type="scientific">Brachionus calyciflorus</name>
    <dbReference type="NCBI Taxonomy" id="104777"/>
    <lineage>
        <taxon>Eukaryota</taxon>
        <taxon>Metazoa</taxon>
        <taxon>Spiralia</taxon>
        <taxon>Gnathifera</taxon>
        <taxon>Rotifera</taxon>
        <taxon>Eurotatoria</taxon>
        <taxon>Monogononta</taxon>
        <taxon>Pseudotrocha</taxon>
        <taxon>Ploima</taxon>
        <taxon>Brachionidae</taxon>
        <taxon>Brachionus</taxon>
    </lineage>
</organism>
<evidence type="ECO:0000256" key="1">
    <source>
        <dbReference type="PROSITE-ProRule" id="PRU00325"/>
    </source>
</evidence>
<dbReference type="Proteomes" id="UP000663879">
    <property type="component" value="Unassembled WGS sequence"/>
</dbReference>
<sequence length="346" mass="40447">MDLLIKPFLVCCSDGYIIDCYGPLKDNFNDAKILDYILKMIMSYICSCKSGRKIPGSCAHVGTCIYYLSFWKFNQLLLPGTHLKKIRINGELSEPPNRPKLVRSRRSLQKKNFLKEEISQSEESESETDKSKMIVDLPIEILNRNRAKEIWITQILKLGQDKTKTISLFGSEIKFIVEHLGIFQLHELIQTWSSNCLNNMNLKISDDSENIFFKRIKRKIQFHSFYTAKCSFCRKNTSAIIKFKHQPNYLFIQASHANIKIDDIPMDIEIEEKSFRFLCCSIHQPDHFKAVFRFEKDLYLVDDLDQSVKFIRKSDTIENGNKTLRRLILSALLNFKHLKKNSLKKN</sequence>
<keyword evidence="1" id="KW-0479">Metal-binding</keyword>
<name>A0A814KLS4_9BILA</name>
<accession>A0A814KLS4</accession>
<keyword evidence="4" id="KW-1185">Reference proteome</keyword>
<keyword evidence="1" id="KW-0863">Zinc-finger</keyword>
<proteinExistence type="predicted"/>
<dbReference type="EMBL" id="CAJNOC010005508">
    <property type="protein sequence ID" value="CAF1054262.1"/>
    <property type="molecule type" value="Genomic_DNA"/>
</dbReference>
<feature type="domain" description="SWIM-type" evidence="2">
    <location>
        <begin position="36"/>
        <end position="69"/>
    </location>
</feature>
<gene>
    <name evidence="3" type="ORF">OXX778_LOCUS18975</name>
</gene>
<dbReference type="PROSITE" id="PS50966">
    <property type="entry name" value="ZF_SWIM"/>
    <property type="match status" value="1"/>
</dbReference>
<evidence type="ECO:0000313" key="3">
    <source>
        <dbReference type="EMBL" id="CAF1054262.1"/>
    </source>
</evidence>
<evidence type="ECO:0000259" key="2">
    <source>
        <dbReference type="PROSITE" id="PS50966"/>
    </source>
</evidence>